<keyword evidence="4" id="KW-1185">Reference proteome</keyword>
<dbReference type="Pfam" id="PF13387">
    <property type="entry name" value="Lnb_N"/>
    <property type="match status" value="1"/>
</dbReference>
<dbReference type="InterPro" id="IPR025178">
    <property type="entry name" value="Lnb_N"/>
</dbReference>
<protein>
    <recommendedName>
        <fullName evidence="2">Lnb N-terminal periplasmic domain-containing protein</fullName>
    </recommendedName>
</protein>
<comment type="caution">
    <text evidence="3">The sequence shown here is derived from an EMBL/GenBank/DDBJ whole genome shotgun (WGS) entry which is preliminary data.</text>
</comment>
<keyword evidence="1" id="KW-0472">Membrane</keyword>
<keyword evidence="1" id="KW-1133">Transmembrane helix</keyword>
<feature type="transmembrane region" description="Helical" evidence="1">
    <location>
        <begin position="37"/>
        <end position="58"/>
    </location>
</feature>
<dbReference type="AlphaFoldDB" id="A0A841PRU1"/>
<feature type="domain" description="Lnb N-terminal periplasmic" evidence="2">
    <location>
        <begin position="125"/>
        <end position="280"/>
    </location>
</feature>
<sequence>MHRIARISLAIILSLAVALLTAWAGFAMWYRLPVGELGRAAACALFILFGLGTIIALFSRFRIRAFVFFLAAFAVVLVWWSTIKPLSDADWAPDVARQVTGTRDGNLLTLKDVRDFEWRSDTDFTEHWTTRTYDLSTVQTADLFMSYWAGPKMGHVIMSFGFSSGDYLAWSIEVRRRVGGEFSPIADLFKSNPLVVVAADERDVVGVRSNVRGEDVQIYRLKASPDAARALLLEYVSDANALSTKPAFYNSITTNCTTTIVKMMRAVGDAVPFDWRLIVNGYLPDYAYDRGALDTRLPLSTLRELAHIDDRARKSGLSPDFSRLIRVGVPSPGLGN</sequence>
<evidence type="ECO:0000259" key="2">
    <source>
        <dbReference type="Pfam" id="PF13387"/>
    </source>
</evidence>
<keyword evidence="1" id="KW-0812">Transmembrane</keyword>
<proteinExistence type="predicted"/>
<accession>A0A841PRU1</accession>
<organism evidence="3 4">
    <name type="scientific">Mesorhizobium sangaii</name>
    <dbReference type="NCBI Taxonomy" id="505389"/>
    <lineage>
        <taxon>Bacteria</taxon>
        <taxon>Pseudomonadati</taxon>
        <taxon>Pseudomonadota</taxon>
        <taxon>Alphaproteobacteria</taxon>
        <taxon>Hyphomicrobiales</taxon>
        <taxon>Phyllobacteriaceae</taxon>
        <taxon>Mesorhizobium</taxon>
    </lineage>
</organism>
<dbReference type="Proteomes" id="UP000556329">
    <property type="component" value="Unassembled WGS sequence"/>
</dbReference>
<dbReference type="RefSeq" id="WP_184876013.1">
    <property type="nucleotide sequence ID" value="NZ_JACHEF010000006.1"/>
</dbReference>
<gene>
    <name evidence="3" type="ORF">HNQ71_005484</name>
</gene>
<evidence type="ECO:0000313" key="4">
    <source>
        <dbReference type="Proteomes" id="UP000556329"/>
    </source>
</evidence>
<dbReference type="EMBL" id="JACHEF010000006">
    <property type="protein sequence ID" value="MBB6412792.1"/>
    <property type="molecule type" value="Genomic_DNA"/>
</dbReference>
<reference evidence="3 4" key="1">
    <citation type="submission" date="2020-08" db="EMBL/GenBank/DDBJ databases">
        <title>Genomic Encyclopedia of Type Strains, Phase IV (KMG-IV): sequencing the most valuable type-strain genomes for metagenomic binning, comparative biology and taxonomic classification.</title>
        <authorList>
            <person name="Goeker M."/>
        </authorList>
    </citation>
    <scope>NUCLEOTIDE SEQUENCE [LARGE SCALE GENOMIC DNA]</scope>
    <source>
        <strain evidence="3 4">DSM 100039</strain>
    </source>
</reference>
<feature type="transmembrane region" description="Helical" evidence="1">
    <location>
        <begin position="65"/>
        <end position="83"/>
    </location>
</feature>
<evidence type="ECO:0000313" key="3">
    <source>
        <dbReference type="EMBL" id="MBB6412792.1"/>
    </source>
</evidence>
<name>A0A841PRU1_9HYPH</name>
<evidence type="ECO:0000256" key="1">
    <source>
        <dbReference type="SAM" id="Phobius"/>
    </source>
</evidence>